<comment type="caution">
    <text evidence="9">The sequence shown here is derived from an EMBL/GenBank/DDBJ whole genome shotgun (WGS) entry which is preliminary data.</text>
</comment>
<evidence type="ECO:0000256" key="6">
    <source>
        <dbReference type="ARBA" id="ARBA00023163"/>
    </source>
</evidence>
<proteinExistence type="inferred from homology"/>
<evidence type="ECO:0000256" key="2">
    <source>
        <dbReference type="ARBA" id="ARBA00010916"/>
    </source>
</evidence>
<dbReference type="GO" id="GO:0000123">
    <property type="term" value="C:histone acetyltransferase complex"/>
    <property type="evidence" value="ECO:0007669"/>
    <property type="project" value="InterPro"/>
</dbReference>
<evidence type="ECO:0000256" key="8">
    <source>
        <dbReference type="SAM" id="MobiDB-lite"/>
    </source>
</evidence>
<evidence type="ECO:0000256" key="3">
    <source>
        <dbReference type="ARBA" id="ARBA00022853"/>
    </source>
</evidence>
<dbReference type="GO" id="GO:0006325">
    <property type="term" value="P:chromatin organization"/>
    <property type="evidence" value="ECO:0007669"/>
    <property type="project" value="UniProtKB-KW"/>
</dbReference>
<dbReference type="Pfam" id="PF09340">
    <property type="entry name" value="NuA4"/>
    <property type="match status" value="1"/>
</dbReference>
<keyword evidence="10" id="KW-1185">Reference proteome</keyword>
<feature type="compositionally biased region" description="Polar residues" evidence="8">
    <location>
        <begin position="1"/>
        <end position="17"/>
    </location>
</feature>
<name>A0AAE1QPC6_9SOLA</name>
<comment type="similarity">
    <text evidence="2">Belongs to the EAF6 family.</text>
</comment>
<organism evidence="9 10">
    <name type="scientific">Anisodus tanguticus</name>
    <dbReference type="NCBI Taxonomy" id="243964"/>
    <lineage>
        <taxon>Eukaryota</taxon>
        <taxon>Viridiplantae</taxon>
        <taxon>Streptophyta</taxon>
        <taxon>Embryophyta</taxon>
        <taxon>Tracheophyta</taxon>
        <taxon>Spermatophyta</taxon>
        <taxon>Magnoliopsida</taxon>
        <taxon>eudicotyledons</taxon>
        <taxon>Gunneridae</taxon>
        <taxon>Pentapetalae</taxon>
        <taxon>asterids</taxon>
        <taxon>lamiids</taxon>
        <taxon>Solanales</taxon>
        <taxon>Solanaceae</taxon>
        <taxon>Solanoideae</taxon>
        <taxon>Hyoscyameae</taxon>
        <taxon>Anisodus</taxon>
    </lineage>
</organism>
<comment type="subcellular location">
    <subcellularLocation>
        <location evidence="1">Nucleus</location>
    </subcellularLocation>
</comment>
<protein>
    <recommendedName>
        <fullName evidence="11">Esa1-associated factor 6 homolog</fullName>
    </recommendedName>
</protein>
<evidence type="ECO:0000313" key="10">
    <source>
        <dbReference type="Proteomes" id="UP001291623"/>
    </source>
</evidence>
<evidence type="ECO:0008006" key="11">
    <source>
        <dbReference type="Google" id="ProtNLM"/>
    </source>
</evidence>
<evidence type="ECO:0000256" key="7">
    <source>
        <dbReference type="ARBA" id="ARBA00023242"/>
    </source>
</evidence>
<keyword evidence="4" id="KW-0805">Transcription regulation</keyword>
<evidence type="ECO:0000256" key="5">
    <source>
        <dbReference type="ARBA" id="ARBA00023054"/>
    </source>
</evidence>
<dbReference type="AlphaFoldDB" id="A0AAE1QPC6"/>
<keyword evidence="7" id="KW-0539">Nucleus</keyword>
<accession>A0AAE1QPC6</accession>
<dbReference type="EMBL" id="JAVYJV010000076">
    <property type="protein sequence ID" value="KAK4336916.1"/>
    <property type="molecule type" value="Genomic_DNA"/>
</dbReference>
<evidence type="ECO:0000313" key="9">
    <source>
        <dbReference type="EMBL" id="KAK4336916.1"/>
    </source>
</evidence>
<keyword evidence="6" id="KW-0804">Transcription</keyword>
<dbReference type="PANTHER" id="PTHR13476">
    <property type="entry name" value="CHROMATIN MODIFICATION-RELATED PROTEIN MEAF6"/>
    <property type="match status" value="1"/>
</dbReference>
<evidence type="ECO:0000256" key="4">
    <source>
        <dbReference type="ARBA" id="ARBA00023015"/>
    </source>
</evidence>
<dbReference type="InterPro" id="IPR015418">
    <property type="entry name" value="Eaf6"/>
</dbReference>
<keyword evidence="5" id="KW-0175">Coiled coil</keyword>
<keyword evidence="3" id="KW-0156">Chromatin regulator</keyword>
<gene>
    <name evidence="9" type="ORF">RND71_044032</name>
</gene>
<evidence type="ECO:0000256" key="1">
    <source>
        <dbReference type="ARBA" id="ARBA00004123"/>
    </source>
</evidence>
<sequence>MTTPGLPALQTSNAANQNTINKNSKNVSSINMIETRTELTELVKIKADIADTLANLERQIYAFEGSYLEDTQLYGNIIRGWDRYLTANRNTNSKNDKRNRKFKEAERLFSKSSITSMAAVSCIEKDIQEQSSEESQNANSALEDGFISIGMADFEKGLELAKNEEDIIFCKANIDKFKPFSK</sequence>
<dbReference type="GO" id="GO:0005634">
    <property type="term" value="C:nucleus"/>
    <property type="evidence" value="ECO:0007669"/>
    <property type="project" value="UniProtKB-SubCell"/>
</dbReference>
<feature type="region of interest" description="Disordered" evidence="8">
    <location>
        <begin position="1"/>
        <end position="20"/>
    </location>
</feature>
<dbReference type="Proteomes" id="UP001291623">
    <property type="component" value="Unassembled WGS sequence"/>
</dbReference>
<reference evidence="9" key="1">
    <citation type="submission" date="2023-12" db="EMBL/GenBank/DDBJ databases">
        <title>Genome assembly of Anisodus tanguticus.</title>
        <authorList>
            <person name="Wang Y.-J."/>
        </authorList>
    </citation>
    <scope>NUCLEOTIDE SEQUENCE</scope>
    <source>
        <strain evidence="9">KB-2021</strain>
        <tissue evidence="9">Leaf</tissue>
    </source>
</reference>